<dbReference type="AlphaFoldDB" id="A0A558BP23"/>
<keyword evidence="5" id="KW-1185">Reference proteome</keyword>
<gene>
    <name evidence="4" type="ORF">FNT36_18805</name>
</gene>
<accession>A0A558BP23</accession>
<name>A0A558BP23_9BACT</name>
<comment type="caution">
    <text evidence="4">The sequence shown here is derived from an EMBL/GenBank/DDBJ whole genome shotgun (WGS) entry which is preliminary data.</text>
</comment>
<proteinExistence type="predicted"/>
<evidence type="ECO:0000256" key="1">
    <source>
        <dbReference type="ARBA" id="ARBA00023121"/>
    </source>
</evidence>
<evidence type="ECO:0000256" key="2">
    <source>
        <dbReference type="SAM" id="MobiDB-lite"/>
    </source>
</evidence>
<dbReference type="InterPro" id="IPR035984">
    <property type="entry name" value="Acyl-CoA-binding_sf"/>
</dbReference>
<dbReference type="EMBL" id="VMRJ01000005">
    <property type="protein sequence ID" value="TVT38252.1"/>
    <property type="molecule type" value="Genomic_DNA"/>
</dbReference>
<feature type="region of interest" description="Disordered" evidence="2">
    <location>
        <begin position="95"/>
        <end position="166"/>
    </location>
</feature>
<dbReference type="PROSITE" id="PS51228">
    <property type="entry name" value="ACB_2"/>
    <property type="match status" value="1"/>
</dbReference>
<protein>
    <submittedName>
        <fullName evidence="4">Acyl-CoA-binding protein</fullName>
    </submittedName>
</protein>
<evidence type="ECO:0000313" key="5">
    <source>
        <dbReference type="Proteomes" id="UP000317624"/>
    </source>
</evidence>
<feature type="compositionally biased region" description="Gly residues" evidence="2">
    <location>
        <begin position="137"/>
        <end position="147"/>
    </location>
</feature>
<dbReference type="InterPro" id="IPR000582">
    <property type="entry name" value="Acyl-CoA-binding_protein"/>
</dbReference>
<dbReference type="GO" id="GO:0000062">
    <property type="term" value="F:fatty-acyl-CoA binding"/>
    <property type="evidence" value="ECO:0007669"/>
    <property type="project" value="InterPro"/>
</dbReference>
<keyword evidence="1" id="KW-0446">Lipid-binding</keyword>
<dbReference type="SUPFAM" id="SSF47027">
    <property type="entry name" value="Acyl-CoA binding protein"/>
    <property type="match status" value="1"/>
</dbReference>
<dbReference type="GO" id="GO:0006631">
    <property type="term" value="P:fatty acid metabolic process"/>
    <property type="evidence" value="ECO:0007669"/>
    <property type="project" value="TreeGrafter"/>
</dbReference>
<dbReference type="PROSITE" id="PS00880">
    <property type="entry name" value="ACB_1"/>
    <property type="match status" value="1"/>
</dbReference>
<sequence length="166" mass="17243">MELQQQFEAAAQQVNALPDATAAQHMTELYGLYKQATEGDVNMKSGEVDADEADQASGPAGLSQAQWESWDKYKGVPEEEAKRRYVAKVAEITGGQANGGTNADAVPTDALTNAPMAPDAPLVSEKENDTTSAQPGFGPGQSTGGLRGDITAGAPYGGEDKLKGAQ</sequence>
<evidence type="ECO:0000259" key="3">
    <source>
        <dbReference type="PROSITE" id="PS51228"/>
    </source>
</evidence>
<dbReference type="PANTHER" id="PTHR23310">
    <property type="entry name" value="ACYL-COA-BINDING PROTEIN, ACBP"/>
    <property type="match status" value="1"/>
</dbReference>
<dbReference type="Proteomes" id="UP000317624">
    <property type="component" value="Unassembled WGS sequence"/>
</dbReference>
<reference evidence="4 5" key="1">
    <citation type="submission" date="2019-07" db="EMBL/GenBank/DDBJ databases">
        <title>Hymenobacter sp. straun FUR1 Genome sequencing and assembly.</title>
        <authorList>
            <person name="Chhetri G."/>
        </authorList>
    </citation>
    <scope>NUCLEOTIDE SEQUENCE [LARGE SCALE GENOMIC DNA]</scope>
    <source>
        <strain evidence="4 5">Fur1</strain>
    </source>
</reference>
<evidence type="ECO:0000313" key="4">
    <source>
        <dbReference type="EMBL" id="TVT38252.1"/>
    </source>
</evidence>
<feature type="region of interest" description="Disordered" evidence="2">
    <location>
        <begin position="44"/>
        <end position="69"/>
    </location>
</feature>
<dbReference type="RefSeq" id="WP_144850874.1">
    <property type="nucleotide sequence ID" value="NZ_VMRJ01000005.1"/>
</dbReference>
<dbReference type="Gene3D" id="1.20.80.10">
    <property type="match status" value="1"/>
</dbReference>
<dbReference type="PANTHER" id="PTHR23310:SF62">
    <property type="entry name" value="ACYL-COA BINDING PROTEIN 1, ISOFORM A"/>
    <property type="match status" value="1"/>
</dbReference>
<feature type="domain" description="ACB" evidence="3">
    <location>
        <begin position="3"/>
        <end position="98"/>
    </location>
</feature>
<dbReference type="PRINTS" id="PR00689">
    <property type="entry name" value="ACOABINDINGP"/>
</dbReference>
<organism evidence="4 5">
    <name type="scientific">Hymenobacter setariae</name>
    <dbReference type="NCBI Taxonomy" id="2594794"/>
    <lineage>
        <taxon>Bacteria</taxon>
        <taxon>Pseudomonadati</taxon>
        <taxon>Bacteroidota</taxon>
        <taxon>Cytophagia</taxon>
        <taxon>Cytophagales</taxon>
        <taxon>Hymenobacteraceae</taxon>
        <taxon>Hymenobacter</taxon>
    </lineage>
</organism>
<dbReference type="InterPro" id="IPR014352">
    <property type="entry name" value="FERM/acyl-CoA-bd_prot_sf"/>
</dbReference>
<dbReference type="Pfam" id="PF00887">
    <property type="entry name" value="ACBP"/>
    <property type="match status" value="1"/>
</dbReference>
<dbReference type="OrthoDB" id="5625302at2"/>
<dbReference type="InterPro" id="IPR022408">
    <property type="entry name" value="Acyl-CoA-binding_prot_CS"/>
</dbReference>